<reference evidence="2" key="1">
    <citation type="submission" date="2022-12" db="EMBL/GenBank/DDBJ databases">
        <title>Genome assemblies of Blomia tropicalis.</title>
        <authorList>
            <person name="Cui Y."/>
        </authorList>
    </citation>
    <scope>NUCLEOTIDE SEQUENCE</scope>
    <source>
        <tissue evidence="2">Adult mites</tissue>
    </source>
</reference>
<comment type="caution">
    <text evidence="2">The sequence shown here is derived from an EMBL/GenBank/DDBJ whole genome shotgun (WGS) entry which is preliminary data.</text>
</comment>
<sequence>MSEKIEATTSPPLENSSHNPLGSDEHTVIQTEQHSNQTNLTNVQLVSVETTGGSSTGSSSHPFGSKEQTVIRVEQQHLDHSESKLKNLNHLSPLLLTTINNYYLTMEYYKKIEENMNYNYTTDLFKSIIEEYESNQVVIESITNATNKRDQLIETWKKTNAP</sequence>
<evidence type="ECO:0000256" key="1">
    <source>
        <dbReference type="SAM" id="MobiDB-lite"/>
    </source>
</evidence>
<organism evidence="2 3">
    <name type="scientific">Blomia tropicalis</name>
    <name type="common">Mite</name>
    <dbReference type="NCBI Taxonomy" id="40697"/>
    <lineage>
        <taxon>Eukaryota</taxon>
        <taxon>Metazoa</taxon>
        <taxon>Ecdysozoa</taxon>
        <taxon>Arthropoda</taxon>
        <taxon>Chelicerata</taxon>
        <taxon>Arachnida</taxon>
        <taxon>Acari</taxon>
        <taxon>Acariformes</taxon>
        <taxon>Sarcoptiformes</taxon>
        <taxon>Astigmata</taxon>
        <taxon>Glycyphagoidea</taxon>
        <taxon>Echimyopodidae</taxon>
        <taxon>Blomia</taxon>
    </lineage>
</organism>
<name>A0A9Q0RS78_BLOTA</name>
<dbReference type="AlphaFoldDB" id="A0A9Q0RS78"/>
<keyword evidence="3" id="KW-1185">Reference proteome</keyword>
<feature type="compositionally biased region" description="Polar residues" evidence="1">
    <location>
        <begin position="7"/>
        <end position="20"/>
    </location>
</feature>
<dbReference type="Proteomes" id="UP001142055">
    <property type="component" value="Chromosome 1"/>
</dbReference>
<accession>A0A9Q0RS78</accession>
<feature type="region of interest" description="Disordered" evidence="1">
    <location>
        <begin position="1"/>
        <end position="24"/>
    </location>
</feature>
<evidence type="ECO:0000313" key="3">
    <source>
        <dbReference type="Proteomes" id="UP001142055"/>
    </source>
</evidence>
<dbReference type="EMBL" id="JAPWDV010000001">
    <property type="protein sequence ID" value="KAJ6224395.1"/>
    <property type="molecule type" value="Genomic_DNA"/>
</dbReference>
<evidence type="ECO:0000313" key="2">
    <source>
        <dbReference type="EMBL" id="KAJ6224395.1"/>
    </source>
</evidence>
<protein>
    <submittedName>
        <fullName evidence="2">Uncharacterized protein</fullName>
    </submittedName>
</protein>
<proteinExistence type="predicted"/>
<gene>
    <name evidence="2" type="ORF">RDWZM_002940</name>
</gene>